<dbReference type="Proteomes" id="UP000031433">
    <property type="component" value="Unassembled WGS sequence"/>
</dbReference>
<keyword evidence="1" id="KW-0812">Transmembrane</keyword>
<gene>
    <name evidence="2" type="ORF">SE37_09525</name>
</gene>
<dbReference type="EMBL" id="JXBL01000001">
    <property type="protein sequence ID" value="KIE42855.1"/>
    <property type="molecule type" value="Genomic_DNA"/>
</dbReference>
<organism evidence="2 3">
    <name type="scientific">Geobacter soli</name>
    <dbReference type="NCBI Taxonomy" id="1510391"/>
    <lineage>
        <taxon>Bacteria</taxon>
        <taxon>Pseudomonadati</taxon>
        <taxon>Thermodesulfobacteriota</taxon>
        <taxon>Desulfuromonadia</taxon>
        <taxon>Geobacterales</taxon>
        <taxon>Geobacteraceae</taxon>
        <taxon>Geobacter</taxon>
    </lineage>
</organism>
<dbReference type="RefSeq" id="WP_039645799.1">
    <property type="nucleotide sequence ID" value="NZ_JXBL01000001.1"/>
</dbReference>
<evidence type="ECO:0000256" key="1">
    <source>
        <dbReference type="SAM" id="Phobius"/>
    </source>
</evidence>
<protein>
    <recommendedName>
        <fullName evidence="4">Zinc ribbon domain-containing protein</fullName>
    </recommendedName>
</protein>
<sequence length="325" mass="34922">MGAPQTVTISCPQCASPFSFSEGNRNAPCPSCGTSLAVSGEAGIPRFVIDERIDSAQARAAARKAAAAADGDPKMVELLRFEGSELCFLPFWRLRGHAAGWLWAERETRVRQEEYDGNGMRTVREVRGPAESGTEAVMIAVDYSSPACDTSRFGLRGIAVASAVLPLAGMDFAEVSRRGTVFDPVTTPEQVRREALAQARSRGGGKGVLRSAGRLALCGERLALISYPVWNLTFSRGERLYHVTVDGVNGRVLAGRLPSAVRITVLRPLATVTLLIYAFTLHPLVGFMAAGAFLAWHAANGGLSIERLAIWFFGLVEQRGEVELG</sequence>
<evidence type="ECO:0008006" key="4">
    <source>
        <dbReference type="Google" id="ProtNLM"/>
    </source>
</evidence>
<keyword evidence="1" id="KW-0472">Membrane</keyword>
<proteinExistence type="predicted"/>
<keyword evidence="3" id="KW-1185">Reference proteome</keyword>
<name>A0A0C1U555_9BACT</name>
<accession>A0A0C1U555</accession>
<evidence type="ECO:0000313" key="3">
    <source>
        <dbReference type="Proteomes" id="UP000031433"/>
    </source>
</evidence>
<comment type="caution">
    <text evidence="2">The sequence shown here is derived from an EMBL/GenBank/DDBJ whole genome shotgun (WGS) entry which is preliminary data.</text>
</comment>
<reference evidence="2 3" key="1">
    <citation type="submission" date="2015-01" db="EMBL/GenBank/DDBJ databases">
        <title>Genome sequence of the anaerobic bacterium Geobacter soli GSS01, a dissimilatory Fe(III) reducer from soil.</title>
        <authorList>
            <person name="Yang G."/>
            <person name="Zhou S."/>
        </authorList>
    </citation>
    <scope>NUCLEOTIDE SEQUENCE [LARGE SCALE GENOMIC DNA]</scope>
    <source>
        <strain evidence="2 3">GSS01</strain>
    </source>
</reference>
<feature type="transmembrane region" description="Helical" evidence="1">
    <location>
        <begin position="274"/>
        <end position="296"/>
    </location>
</feature>
<dbReference type="AlphaFoldDB" id="A0A0C1U555"/>
<keyword evidence="1" id="KW-1133">Transmembrane helix</keyword>
<evidence type="ECO:0000313" key="2">
    <source>
        <dbReference type="EMBL" id="KIE42855.1"/>
    </source>
</evidence>